<evidence type="ECO:0000256" key="3">
    <source>
        <dbReference type="PROSITE-ProRule" id="PRU10141"/>
    </source>
</evidence>
<dbReference type="KEGG" id="ptm:GSPATT00005243001"/>
<name>A0BPM7_PARTE</name>
<dbReference type="Gene3D" id="1.10.510.10">
    <property type="entry name" value="Transferase(Phosphotransferase) domain 1"/>
    <property type="match status" value="1"/>
</dbReference>
<feature type="binding site" evidence="3">
    <location>
        <position position="139"/>
    </location>
    <ligand>
        <name>ATP</name>
        <dbReference type="ChEBI" id="CHEBI:30616"/>
    </ligand>
</feature>
<dbReference type="OrthoDB" id="63989at2759"/>
<evidence type="ECO:0000256" key="1">
    <source>
        <dbReference type="ARBA" id="ARBA00022741"/>
    </source>
</evidence>
<protein>
    <recommendedName>
        <fullName evidence="4">Protein kinase domain-containing protein</fullName>
    </recommendedName>
</protein>
<evidence type="ECO:0000313" key="5">
    <source>
        <dbReference type="EMBL" id="CAK60494.1"/>
    </source>
</evidence>
<keyword evidence="1 3" id="KW-0547">Nucleotide-binding</keyword>
<dbReference type="PANTHER" id="PTHR44167">
    <property type="entry name" value="OVARIAN-SPECIFIC SERINE/THREONINE-PROTEIN KINASE LOK-RELATED"/>
    <property type="match status" value="1"/>
</dbReference>
<keyword evidence="6" id="KW-1185">Reference proteome</keyword>
<dbReference type="Proteomes" id="UP000000600">
    <property type="component" value="Unassembled WGS sequence"/>
</dbReference>
<dbReference type="GeneID" id="5013676"/>
<proteinExistence type="predicted"/>
<evidence type="ECO:0000256" key="2">
    <source>
        <dbReference type="ARBA" id="ARBA00022840"/>
    </source>
</evidence>
<dbReference type="SUPFAM" id="SSF56112">
    <property type="entry name" value="Protein kinase-like (PK-like)"/>
    <property type="match status" value="1"/>
</dbReference>
<reference evidence="5 6" key="1">
    <citation type="journal article" date="2006" name="Nature">
        <title>Global trends of whole-genome duplications revealed by the ciliate Paramecium tetraurelia.</title>
        <authorList>
            <consortium name="Genoscope"/>
            <person name="Aury J.-M."/>
            <person name="Jaillon O."/>
            <person name="Duret L."/>
            <person name="Noel B."/>
            <person name="Jubin C."/>
            <person name="Porcel B.M."/>
            <person name="Segurens B."/>
            <person name="Daubin V."/>
            <person name="Anthouard V."/>
            <person name="Aiach N."/>
            <person name="Arnaiz O."/>
            <person name="Billaut A."/>
            <person name="Beisson J."/>
            <person name="Blanc I."/>
            <person name="Bouhouche K."/>
            <person name="Camara F."/>
            <person name="Duharcourt S."/>
            <person name="Guigo R."/>
            <person name="Gogendeau D."/>
            <person name="Katinka M."/>
            <person name="Keller A.-M."/>
            <person name="Kissmehl R."/>
            <person name="Klotz C."/>
            <person name="Koll F."/>
            <person name="Le Moue A."/>
            <person name="Lepere C."/>
            <person name="Malinsky S."/>
            <person name="Nowacki M."/>
            <person name="Nowak J.K."/>
            <person name="Plattner H."/>
            <person name="Poulain J."/>
            <person name="Ruiz F."/>
            <person name="Serrano V."/>
            <person name="Zagulski M."/>
            <person name="Dessen P."/>
            <person name="Betermier M."/>
            <person name="Weissenbach J."/>
            <person name="Scarpelli C."/>
            <person name="Schachter V."/>
            <person name="Sperling L."/>
            <person name="Meyer E."/>
            <person name="Cohen J."/>
            <person name="Wincker P."/>
        </authorList>
    </citation>
    <scope>NUCLEOTIDE SEQUENCE [LARGE SCALE GENOMIC DNA]</scope>
    <source>
        <strain evidence="5 6">Stock d4-2</strain>
    </source>
</reference>
<dbReference type="InterPro" id="IPR011009">
    <property type="entry name" value="Kinase-like_dom_sf"/>
</dbReference>
<evidence type="ECO:0000259" key="4">
    <source>
        <dbReference type="PROSITE" id="PS50011"/>
    </source>
</evidence>
<dbReference type="eggNOG" id="KOG0032">
    <property type="taxonomic scope" value="Eukaryota"/>
</dbReference>
<dbReference type="EMBL" id="CT868008">
    <property type="protein sequence ID" value="CAK60494.1"/>
    <property type="molecule type" value="Genomic_DNA"/>
</dbReference>
<accession>A0BPM7</accession>
<dbReference type="Pfam" id="PF00069">
    <property type="entry name" value="Pkinase"/>
    <property type="match status" value="1"/>
</dbReference>
<dbReference type="RefSeq" id="XP_001427892.1">
    <property type="nucleotide sequence ID" value="XM_001427855.1"/>
</dbReference>
<dbReference type="PROSITE" id="PS50011">
    <property type="entry name" value="PROTEIN_KINASE_DOM"/>
    <property type="match status" value="1"/>
</dbReference>
<keyword evidence="2 3" id="KW-0067">ATP-binding</keyword>
<sequence>MDSIDYQEAKFKFQGVRKHFFKDVIYHITVFDDMVTMGTTSDCQNPKYKLKLNLETKINWELRKNKAELDCFEFEHQNKRKVVHSQPNDLFKFKELLAGKVTFEGIGDLYQPLYQIGKGSSAKVYSAKSALDQRVYAVKAIEKAFLKISENGNGLQGFQSEVQILRALQQYENNFLVLKEIYEGDNTLYVVTSYLEGLSLSGELEKAKVRLNIHIKTLPNKRLPINSIKIIMRKLLTNLKILHSHRIIHRDLKPDNLMFSKKNDYTSLVLVDFGLATSELLDKYLFPKCGTPGYVAPEVLTTRSDLRYNCKVDIFSAGCIFYKLLTGHSLFIGQNFDEVLKSNKMCQIDLDLPIDGVYITEQSIDILRRMLNKNPKIRISATQALQHQFLDSNSDFSTQAIQSTGQQMTKNAIYQLNLAESESKYNSQNEINDEQLQNSKINDTKRYLLMNEMPLSAKRSSGQFSGTFYHKDPLSAVKTIKISNETSQPLKLSSHLSASQF</sequence>
<dbReference type="GO" id="GO:0005524">
    <property type="term" value="F:ATP binding"/>
    <property type="evidence" value="ECO:0007669"/>
    <property type="project" value="UniProtKB-UniRule"/>
</dbReference>
<gene>
    <name evidence="5" type="ORF">GSPATT00005243001</name>
</gene>
<dbReference type="PROSITE" id="PS00108">
    <property type="entry name" value="PROTEIN_KINASE_ST"/>
    <property type="match status" value="1"/>
</dbReference>
<dbReference type="PANTHER" id="PTHR44167:SF18">
    <property type="entry name" value="PROTEIN KINASE DOMAIN-CONTAINING PROTEIN"/>
    <property type="match status" value="1"/>
</dbReference>
<dbReference type="PROSITE" id="PS00107">
    <property type="entry name" value="PROTEIN_KINASE_ATP"/>
    <property type="match status" value="1"/>
</dbReference>
<dbReference type="AlphaFoldDB" id="A0BPM7"/>
<dbReference type="FunFam" id="1.10.510.10:FF:000945">
    <property type="entry name" value="Uncharacterized protein"/>
    <property type="match status" value="1"/>
</dbReference>
<evidence type="ECO:0000313" key="6">
    <source>
        <dbReference type="Proteomes" id="UP000000600"/>
    </source>
</evidence>
<dbReference type="InterPro" id="IPR017441">
    <property type="entry name" value="Protein_kinase_ATP_BS"/>
</dbReference>
<organism evidence="5 6">
    <name type="scientific">Paramecium tetraurelia</name>
    <dbReference type="NCBI Taxonomy" id="5888"/>
    <lineage>
        <taxon>Eukaryota</taxon>
        <taxon>Sar</taxon>
        <taxon>Alveolata</taxon>
        <taxon>Ciliophora</taxon>
        <taxon>Intramacronucleata</taxon>
        <taxon>Oligohymenophorea</taxon>
        <taxon>Peniculida</taxon>
        <taxon>Parameciidae</taxon>
        <taxon>Paramecium</taxon>
    </lineage>
</organism>
<dbReference type="SMART" id="SM00220">
    <property type="entry name" value="S_TKc"/>
    <property type="match status" value="1"/>
</dbReference>
<dbReference type="HOGENOM" id="CLU_000288_177_2_1"/>
<dbReference type="InterPro" id="IPR000719">
    <property type="entry name" value="Prot_kinase_dom"/>
</dbReference>
<dbReference type="InParanoid" id="A0BPM7"/>
<dbReference type="OMA" id="CFEFEHQ"/>
<feature type="domain" description="Protein kinase" evidence="4">
    <location>
        <begin position="110"/>
        <end position="390"/>
    </location>
</feature>
<dbReference type="GO" id="GO:0004674">
    <property type="term" value="F:protein serine/threonine kinase activity"/>
    <property type="evidence" value="ECO:0000318"/>
    <property type="project" value="GO_Central"/>
</dbReference>
<dbReference type="InterPro" id="IPR008271">
    <property type="entry name" value="Ser/Thr_kinase_AS"/>
</dbReference>
<dbReference type="GO" id="GO:0007165">
    <property type="term" value="P:signal transduction"/>
    <property type="evidence" value="ECO:0000318"/>
    <property type="project" value="GO_Central"/>
</dbReference>